<reference evidence="2" key="1">
    <citation type="submission" date="2016-10" db="EMBL/GenBank/DDBJ databases">
        <authorList>
            <person name="Varghese N."/>
            <person name="Submissions S."/>
        </authorList>
    </citation>
    <scope>NUCLEOTIDE SEQUENCE [LARGE SCALE GENOMIC DNA]</scope>
    <source>
        <strain evidence="2">CGMCC 1.11101</strain>
    </source>
</reference>
<evidence type="ECO:0000313" key="1">
    <source>
        <dbReference type="EMBL" id="SFN49963.1"/>
    </source>
</evidence>
<protein>
    <submittedName>
        <fullName evidence="1">Uncharacterized protein</fullName>
    </submittedName>
</protein>
<dbReference type="EMBL" id="FOVM01000002">
    <property type="protein sequence ID" value="SFN49963.1"/>
    <property type="molecule type" value="Genomic_DNA"/>
</dbReference>
<keyword evidence="2" id="KW-1185">Reference proteome</keyword>
<organism evidence="1 2">
    <name type="scientific">Mycetocola miduiensis</name>
    <dbReference type="NCBI Taxonomy" id="995034"/>
    <lineage>
        <taxon>Bacteria</taxon>
        <taxon>Bacillati</taxon>
        <taxon>Actinomycetota</taxon>
        <taxon>Actinomycetes</taxon>
        <taxon>Micrococcales</taxon>
        <taxon>Microbacteriaceae</taxon>
        <taxon>Mycetocola</taxon>
    </lineage>
</organism>
<dbReference type="AlphaFoldDB" id="A0A1I4ZIR2"/>
<proteinExistence type="predicted"/>
<dbReference type="Proteomes" id="UP000198867">
    <property type="component" value="Unassembled WGS sequence"/>
</dbReference>
<sequence length="213" mass="22313">MCDGIPLRARLEFTPGEVGDGPGDPAHIDAILAGGVLQPHAQPAHVAEGRCQLGAGVVNEGELRSLTVPRPFGPDLDIVGSPVDDGTSRRVVQDSDRLDAHGEGGGRPVANIPPVVAIETDRERHGGALRRALGMTLTVNGDLHVVLPGEVDHEATLSGLAPQDQGRNATALADIGRTGYTGELGREVRMPVRRFDNFTACDSHSLFSGCAWG</sequence>
<name>A0A1I4ZIR2_9MICO</name>
<accession>A0A1I4ZIR2</accession>
<gene>
    <name evidence="1" type="ORF">SAMN05216219_0834</name>
</gene>
<evidence type="ECO:0000313" key="2">
    <source>
        <dbReference type="Proteomes" id="UP000198867"/>
    </source>
</evidence>